<feature type="repeat" description="Solcar" evidence="6">
    <location>
        <begin position="175"/>
        <end position="289"/>
    </location>
</feature>
<evidence type="ECO:0000313" key="8">
    <source>
        <dbReference type="EMBL" id="KAK1264563.1"/>
    </source>
</evidence>
<name>A0AAV9AK08_ACOGR</name>
<feature type="repeat" description="Solcar" evidence="6">
    <location>
        <begin position="298"/>
        <end position="388"/>
    </location>
</feature>
<comment type="subcellular location">
    <subcellularLocation>
        <location evidence="1">Membrane</location>
        <topology evidence="1">Multi-pass membrane protein</topology>
    </subcellularLocation>
</comment>
<feature type="repeat" description="Solcar" evidence="6">
    <location>
        <begin position="68"/>
        <end position="159"/>
    </location>
</feature>
<protein>
    <submittedName>
        <fullName evidence="8">Mitochondrial adenine nucleotide transporter ADNT1</fullName>
    </submittedName>
</protein>
<dbReference type="Proteomes" id="UP001179952">
    <property type="component" value="Unassembled WGS sequence"/>
</dbReference>
<evidence type="ECO:0000256" key="1">
    <source>
        <dbReference type="ARBA" id="ARBA00004141"/>
    </source>
</evidence>
<dbReference type="InterPro" id="IPR023395">
    <property type="entry name" value="MCP_dom_sf"/>
</dbReference>
<gene>
    <name evidence="8" type="ORF">QJS04_geneDACA011373</name>
</gene>
<comment type="caution">
    <text evidence="8">The sequence shown here is derived from an EMBL/GenBank/DDBJ whole genome shotgun (WGS) entry which is preliminary data.</text>
</comment>
<organism evidence="8 9">
    <name type="scientific">Acorus gramineus</name>
    <name type="common">Dwarf sweet flag</name>
    <dbReference type="NCBI Taxonomy" id="55184"/>
    <lineage>
        <taxon>Eukaryota</taxon>
        <taxon>Viridiplantae</taxon>
        <taxon>Streptophyta</taxon>
        <taxon>Embryophyta</taxon>
        <taxon>Tracheophyta</taxon>
        <taxon>Spermatophyta</taxon>
        <taxon>Magnoliopsida</taxon>
        <taxon>Liliopsida</taxon>
        <taxon>Acoraceae</taxon>
        <taxon>Acorus</taxon>
    </lineage>
</organism>
<dbReference type="Gene3D" id="1.50.40.10">
    <property type="entry name" value="Mitochondrial carrier domain"/>
    <property type="match status" value="1"/>
</dbReference>
<keyword evidence="5 6" id="KW-0472">Membrane</keyword>
<dbReference type="SUPFAM" id="SSF103506">
    <property type="entry name" value="Mitochondrial carrier"/>
    <property type="match status" value="1"/>
</dbReference>
<dbReference type="EMBL" id="JAUJYN010000008">
    <property type="protein sequence ID" value="KAK1264563.1"/>
    <property type="molecule type" value="Genomic_DNA"/>
</dbReference>
<comment type="similarity">
    <text evidence="7">Belongs to the mitochondrial carrier (TC 2.A.29) family.</text>
</comment>
<evidence type="ECO:0000313" key="9">
    <source>
        <dbReference type="Proteomes" id="UP001179952"/>
    </source>
</evidence>
<reference evidence="8" key="1">
    <citation type="journal article" date="2023" name="Nat. Commun.">
        <title>Diploid and tetraploid genomes of Acorus and the evolution of monocots.</title>
        <authorList>
            <person name="Ma L."/>
            <person name="Liu K.W."/>
            <person name="Li Z."/>
            <person name="Hsiao Y.Y."/>
            <person name="Qi Y."/>
            <person name="Fu T."/>
            <person name="Tang G.D."/>
            <person name="Zhang D."/>
            <person name="Sun W.H."/>
            <person name="Liu D.K."/>
            <person name="Li Y."/>
            <person name="Chen G.Z."/>
            <person name="Liu X.D."/>
            <person name="Liao X.Y."/>
            <person name="Jiang Y.T."/>
            <person name="Yu X."/>
            <person name="Hao Y."/>
            <person name="Huang J."/>
            <person name="Zhao X.W."/>
            <person name="Ke S."/>
            <person name="Chen Y.Y."/>
            <person name="Wu W.L."/>
            <person name="Hsu J.L."/>
            <person name="Lin Y.F."/>
            <person name="Huang M.D."/>
            <person name="Li C.Y."/>
            <person name="Huang L."/>
            <person name="Wang Z.W."/>
            <person name="Zhao X."/>
            <person name="Zhong W.Y."/>
            <person name="Peng D.H."/>
            <person name="Ahmad S."/>
            <person name="Lan S."/>
            <person name="Zhang J.S."/>
            <person name="Tsai W.C."/>
            <person name="Van de Peer Y."/>
            <person name="Liu Z.J."/>
        </authorList>
    </citation>
    <scope>NUCLEOTIDE SEQUENCE</scope>
    <source>
        <strain evidence="8">SCP</strain>
    </source>
</reference>
<dbReference type="InterPro" id="IPR018108">
    <property type="entry name" value="MCP_transmembrane"/>
</dbReference>
<dbReference type="GO" id="GO:0015711">
    <property type="term" value="P:organic anion transport"/>
    <property type="evidence" value="ECO:0007669"/>
    <property type="project" value="UniProtKB-ARBA"/>
</dbReference>
<evidence type="ECO:0000256" key="7">
    <source>
        <dbReference type="RuleBase" id="RU000488"/>
    </source>
</evidence>
<sequence length="396" mass="42892">MQSKAARVGVVVEGGGGGGHVALNAAHGAVVGGGVDGAAAAARRYVPSHHQQIQQQQQQQQLHHHSQIGTVSHLLAGGVAGAFSKTCTAPLARLTILFQVKGMHSDVATLSKTSLWREASRIVCEEGFRAFWKGNLVTIAHRLPYSSISFYAYERYKTLLQSVPLLDRHRDDVSADVCVRLIGGGFSGITAAAMTYPLDLVRTRLAAQAIFSFLLGLYHNGYPRCVMGVDLVANSETNEMYYRGISHTLCTIWRDEGIRGLYKGLGATLLGVGPSIAISFSVYETLRSHWQLQRPCDSPVLVSLACGSVSGIASSTVTFPIDLVRRRMQLEGVGGRARVYNSGLLGTFRHIFWNEGIRGLYRGILPEFTKVVPSVGIVFMTYETLKTLLTDAAADD</sequence>
<dbReference type="PROSITE" id="PS50920">
    <property type="entry name" value="SOLCAR"/>
    <property type="match status" value="3"/>
</dbReference>
<dbReference type="GO" id="GO:0016020">
    <property type="term" value="C:membrane"/>
    <property type="evidence" value="ECO:0007669"/>
    <property type="project" value="UniProtKB-SubCell"/>
</dbReference>
<evidence type="ECO:0000256" key="4">
    <source>
        <dbReference type="ARBA" id="ARBA00022737"/>
    </source>
</evidence>
<keyword evidence="2 7" id="KW-0813">Transport</keyword>
<reference evidence="8" key="2">
    <citation type="submission" date="2023-06" db="EMBL/GenBank/DDBJ databases">
        <authorList>
            <person name="Ma L."/>
            <person name="Liu K.-W."/>
            <person name="Li Z."/>
            <person name="Hsiao Y.-Y."/>
            <person name="Qi Y."/>
            <person name="Fu T."/>
            <person name="Tang G."/>
            <person name="Zhang D."/>
            <person name="Sun W.-H."/>
            <person name="Liu D.-K."/>
            <person name="Li Y."/>
            <person name="Chen G.-Z."/>
            <person name="Liu X.-D."/>
            <person name="Liao X.-Y."/>
            <person name="Jiang Y.-T."/>
            <person name="Yu X."/>
            <person name="Hao Y."/>
            <person name="Huang J."/>
            <person name="Zhao X.-W."/>
            <person name="Ke S."/>
            <person name="Chen Y.-Y."/>
            <person name="Wu W.-L."/>
            <person name="Hsu J.-L."/>
            <person name="Lin Y.-F."/>
            <person name="Huang M.-D."/>
            <person name="Li C.-Y."/>
            <person name="Huang L."/>
            <person name="Wang Z.-W."/>
            <person name="Zhao X."/>
            <person name="Zhong W.-Y."/>
            <person name="Peng D.-H."/>
            <person name="Ahmad S."/>
            <person name="Lan S."/>
            <person name="Zhang J.-S."/>
            <person name="Tsai W.-C."/>
            <person name="Van De Peer Y."/>
            <person name="Liu Z.-J."/>
        </authorList>
    </citation>
    <scope>NUCLEOTIDE SEQUENCE</scope>
    <source>
        <strain evidence="8">SCP</strain>
        <tissue evidence="8">Leaves</tissue>
    </source>
</reference>
<evidence type="ECO:0000256" key="5">
    <source>
        <dbReference type="ARBA" id="ARBA00023136"/>
    </source>
</evidence>
<keyword evidence="3 6" id="KW-0812">Transmembrane</keyword>
<proteinExistence type="inferred from homology"/>
<dbReference type="AlphaFoldDB" id="A0AAV9AK08"/>
<keyword evidence="9" id="KW-1185">Reference proteome</keyword>
<evidence type="ECO:0000256" key="6">
    <source>
        <dbReference type="PROSITE-ProRule" id="PRU00282"/>
    </source>
</evidence>
<keyword evidence="4" id="KW-0677">Repeat</keyword>
<dbReference type="InterPro" id="IPR002067">
    <property type="entry name" value="MCP"/>
</dbReference>
<accession>A0AAV9AK08</accession>
<evidence type="ECO:0000256" key="3">
    <source>
        <dbReference type="ARBA" id="ARBA00022692"/>
    </source>
</evidence>
<dbReference type="PRINTS" id="PR00926">
    <property type="entry name" value="MITOCARRIER"/>
</dbReference>
<dbReference type="PANTHER" id="PTHR24089">
    <property type="entry name" value="SOLUTE CARRIER FAMILY 25"/>
    <property type="match status" value="1"/>
</dbReference>
<dbReference type="GO" id="GO:0015748">
    <property type="term" value="P:organophosphate ester transport"/>
    <property type="evidence" value="ECO:0007669"/>
    <property type="project" value="UniProtKB-ARBA"/>
</dbReference>
<evidence type="ECO:0000256" key="2">
    <source>
        <dbReference type="ARBA" id="ARBA00022448"/>
    </source>
</evidence>
<dbReference type="GO" id="GO:0055085">
    <property type="term" value="P:transmembrane transport"/>
    <property type="evidence" value="ECO:0007669"/>
    <property type="project" value="InterPro"/>
</dbReference>
<dbReference type="Pfam" id="PF00153">
    <property type="entry name" value="Mito_carr"/>
    <property type="match status" value="4"/>
</dbReference>